<name>A0A194PNG9_PAPXU</name>
<protein>
    <submittedName>
        <fullName evidence="3">Uncharacterized protein</fullName>
    </submittedName>
</protein>
<keyword evidence="2" id="KW-0812">Transmembrane</keyword>
<reference evidence="3 4" key="1">
    <citation type="journal article" date="2015" name="Nat. Commun.">
        <title>Outbred genome sequencing and CRISPR/Cas9 gene editing in butterflies.</title>
        <authorList>
            <person name="Li X."/>
            <person name="Fan D."/>
            <person name="Zhang W."/>
            <person name="Liu G."/>
            <person name="Zhang L."/>
            <person name="Zhao L."/>
            <person name="Fang X."/>
            <person name="Chen L."/>
            <person name="Dong Y."/>
            <person name="Chen Y."/>
            <person name="Ding Y."/>
            <person name="Zhao R."/>
            <person name="Feng M."/>
            <person name="Zhu Y."/>
            <person name="Feng Y."/>
            <person name="Jiang X."/>
            <person name="Zhu D."/>
            <person name="Xiang H."/>
            <person name="Feng X."/>
            <person name="Li S."/>
            <person name="Wang J."/>
            <person name="Zhang G."/>
            <person name="Kronforst M.R."/>
            <person name="Wang W."/>
        </authorList>
    </citation>
    <scope>NUCLEOTIDE SEQUENCE [LARGE SCALE GENOMIC DNA]</scope>
    <source>
        <strain evidence="3">Ya'a_city_454_Px</strain>
        <tissue evidence="3">Whole body</tissue>
    </source>
</reference>
<keyword evidence="2" id="KW-1133">Transmembrane helix</keyword>
<evidence type="ECO:0000256" key="2">
    <source>
        <dbReference type="SAM" id="Phobius"/>
    </source>
</evidence>
<accession>A0A194PNG9</accession>
<evidence type="ECO:0000256" key="1">
    <source>
        <dbReference type="SAM" id="MobiDB-lite"/>
    </source>
</evidence>
<sequence>MIFSRAFCGGIKPTRLWYLTGMKHFKKVIDSRHEAGNRPFYPRDRPKLLQLIAFNVTVLGGILYSYGWFTPKVCPGGDETDASGPKKVCKNIKGQPCPADEKDRMPEKCPEPNKSKKK</sequence>
<evidence type="ECO:0000313" key="3">
    <source>
        <dbReference type="EMBL" id="KPI94284.1"/>
    </source>
</evidence>
<dbReference type="AlphaFoldDB" id="A0A194PNG9"/>
<evidence type="ECO:0000313" key="4">
    <source>
        <dbReference type="Proteomes" id="UP000053268"/>
    </source>
</evidence>
<feature type="transmembrane region" description="Helical" evidence="2">
    <location>
        <begin position="48"/>
        <end position="69"/>
    </location>
</feature>
<feature type="compositionally biased region" description="Basic and acidic residues" evidence="1">
    <location>
        <begin position="99"/>
        <end position="118"/>
    </location>
</feature>
<keyword evidence="2" id="KW-0472">Membrane</keyword>
<gene>
    <name evidence="3" type="ORF">RR46_06735</name>
</gene>
<organism evidence="3 4">
    <name type="scientific">Papilio xuthus</name>
    <name type="common">Asian swallowtail butterfly</name>
    <dbReference type="NCBI Taxonomy" id="66420"/>
    <lineage>
        <taxon>Eukaryota</taxon>
        <taxon>Metazoa</taxon>
        <taxon>Ecdysozoa</taxon>
        <taxon>Arthropoda</taxon>
        <taxon>Hexapoda</taxon>
        <taxon>Insecta</taxon>
        <taxon>Pterygota</taxon>
        <taxon>Neoptera</taxon>
        <taxon>Endopterygota</taxon>
        <taxon>Lepidoptera</taxon>
        <taxon>Glossata</taxon>
        <taxon>Ditrysia</taxon>
        <taxon>Papilionoidea</taxon>
        <taxon>Papilionidae</taxon>
        <taxon>Papilioninae</taxon>
        <taxon>Papilio</taxon>
    </lineage>
</organism>
<proteinExistence type="predicted"/>
<feature type="region of interest" description="Disordered" evidence="1">
    <location>
        <begin position="95"/>
        <end position="118"/>
    </location>
</feature>
<dbReference type="Proteomes" id="UP000053268">
    <property type="component" value="Unassembled WGS sequence"/>
</dbReference>
<keyword evidence="4" id="KW-1185">Reference proteome</keyword>
<dbReference type="EMBL" id="KQ459600">
    <property type="protein sequence ID" value="KPI94284.1"/>
    <property type="molecule type" value="Genomic_DNA"/>
</dbReference>